<keyword evidence="3" id="KW-1185">Reference proteome</keyword>
<sequence>MSEPTSEHMYSPINHQIIVDELKHLQRKIGEILAPYERPLSAILPEERQVEDSLLFDEIEIEACYDRFSSWEGSLSKKAIRDWLNQFETTLEQNIAYLLLSKLQFFSKSAIELATCRLQNKLLDLLLTKESLWQGFRQDPKITLKDNEAEFKKWLRNKSIRYAAFPSPPDTSVESQYRLWGIYERAALTTTNVHNVKKIRPLIEYFQSGTGNPETSVFVFMDYTNGSGTQLTKCISKINKLLKQYPAYRGSFFIFMYVVQAESFDLASQELAPENSETIYYEPMLDYKNKEIMDLLTHHKISELEYESFIEKYCLRASGESSAGYKDSGALTCHHYSCPNNTLHFFHKPSNNWEPLVRNSQTSRVVSYKKG</sequence>
<dbReference type="OrthoDB" id="8427993at2"/>
<dbReference type="InterPro" id="IPR056920">
    <property type="entry name" value="PRTase-CE"/>
</dbReference>
<dbReference type="RefSeq" id="WP_015150599.1">
    <property type="nucleotide sequence ID" value="NC_019693.1"/>
</dbReference>
<dbReference type="STRING" id="56110.Oscil6304_4459"/>
<proteinExistence type="predicted"/>
<dbReference type="HOGENOM" id="CLU_745646_0_0_3"/>
<gene>
    <name evidence="2" type="ORF">Oscil6304_4459</name>
</gene>
<accession>K9TM93</accession>
<dbReference type="Proteomes" id="UP000010367">
    <property type="component" value="Chromosome"/>
</dbReference>
<feature type="domain" description="PRTase-CE" evidence="1">
    <location>
        <begin position="80"/>
        <end position="358"/>
    </location>
</feature>
<reference evidence="2 3" key="1">
    <citation type="submission" date="2012-06" db="EMBL/GenBank/DDBJ databases">
        <title>Finished chromosome of genome of Oscillatoria acuminata PCC 6304.</title>
        <authorList>
            <consortium name="US DOE Joint Genome Institute"/>
            <person name="Gugger M."/>
            <person name="Coursin T."/>
            <person name="Rippka R."/>
            <person name="Tandeau De Marsac N."/>
            <person name="Huntemann M."/>
            <person name="Wei C.-L."/>
            <person name="Han J."/>
            <person name="Detter J.C."/>
            <person name="Han C."/>
            <person name="Tapia R."/>
            <person name="Davenport K."/>
            <person name="Daligault H."/>
            <person name="Erkkila T."/>
            <person name="Gu W."/>
            <person name="Munk A.C.C."/>
            <person name="Teshima H."/>
            <person name="Xu Y."/>
            <person name="Chain P."/>
            <person name="Chen A."/>
            <person name="Krypides N."/>
            <person name="Mavromatis K."/>
            <person name="Markowitz V."/>
            <person name="Szeto E."/>
            <person name="Ivanova N."/>
            <person name="Mikhailova N."/>
            <person name="Ovchinnikova G."/>
            <person name="Pagani I."/>
            <person name="Pati A."/>
            <person name="Goodwin L."/>
            <person name="Peters L."/>
            <person name="Pitluck S."/>
            <person name="Woyke T."/>
            <person name="Kerfeld C."/>
        </authorList>
    </citation>
    <scope>NUCLEOTIDE SEQUENCE [LARGE SCALE GENOMIC DNA]</scope>
    <source>
        <strain evidence="2 3">PCC 6304</strain>
    </source>
</reference>
<organism evidence="2 3">
    <name type="scientific">Oscillatoria acuminata PCC 6304</name>
    <dbReference type="NCBI Taxonomy" id="56110"/>
    <lineage>
        <taxon>Bacteria</taxon>
        <taxon>Bacillati</taxon>
        <taxon>Cyanobacteriota</taxon>
        <taxon>Cyanophyceae</taxon>
        <taxon>Oscillatoriophycideae</taxon>
        <taxon>Oscillatoriales</taxon>
        <taxon>Oscillatoriaceae</taxon>
        <taxon>Oscillatoria</taxon>
    </lineage>
</organism>
<protein>
    <recommendedName>
        <fullName evidence="1">PRTase-CE domain-containing protein</fullName>
    </recommendedName>
</protein>
<evidence type="ECO:0000259" key="1">
    <source>
        <dbReference type="Pfam" id="PF24390"/>
    </source>
</evidence>
<dbReference type="Pfam" id="PF24390">
    <property type="entry name" value="PRTase-CE"/>
    <property type="match status" value="1"/>
</dbReference>
<dbReference type="AlphaFoldDB" id="K9TM93"/>
<name>K9TM93_9CYAN</name>
<dbReference type="KEGG" id="oac:Oscil6304_4459"/>
<evidence type="ECO:0000313" key="3">
    <source>
        <dbReference type="Proteomes" id="UP000010367"/>
    </source>
</evidence>
<dbReference type="EMBL" id="CP003607">
    <property type="protein sequence ID" value="AFY83977.1"/>
    <property type="molecule type" value="Genomic_DNA"/>
</dbReference>
<evidence type="ECO:0000313" key="2">
    <source>
        <dbReference type="EMBL" id="AFY83977.1"/>
    </source>
</evidence>
<dbReference type="InParanoid" id="K9TM93"/>